<keyword evidence="1" id="KW-1133">Transmembrane helix</keyword>
<comment type="caution">
    <text evidence="2">The sequence shown here is derived from an EMBL/GenBank/DDBJ whole genome shotgun (WGS) entry which is preliminary data.</text>
</comment>
<organism evidence="2 3">
    <name type="scientific">Halteria grandinella</name>
    <dbReference type="NCBI Taxonomy" id="5974"/>
    <lineage>
        <taxon>Eukaryota</taxon>
        <taxon>Sar</taxon>
        <taxon>Alveolata</taxon>
        <taxon>Ciliophora</taxon>
        <taxon>Intramacronucleata</taxon>
        <taxon>Spirotrichea</taxon>
        <taxon>Stichotrichia</taxon>
        <taxon>Sporadotrichida</taxon>
        <taxon>Halteriidae</taxon>
        <taxon>Halteria</taxon>
    </lineage>
</organism>
<feature type="transmembrane region" description="Helical" evidence="1">
    <location>
        <begin position="20"/>
        <end position="45"/>
    </location>
</feature>
<gene>
    <name evidence="2" type="ORF">FGO68_gene8986</name>
</gene>
<keyword evidence="1" id="KW-0812">Transmembrane</keyword>
<sequence>MYTLTDPIGRNMVKQECGMVILIIVCFTVGMNVIKVIIQAAVLLFKAKRIARKPTKEKVVKLKPIAIQSRVVSFTTNTSVIDDQSIENSLWHDYHKAKIVKTASTSNATMHSLNLVGKEMCY</sequence>
<evidence type="ECO:0000313" key="3">
    <source>
        <dbReference type="Proteomes" id="UP000785679"/>
    </source>
</evidence>
<dbReference type="Proteomes" id="UP000785679">
    <property type="component" value="Unassembled WGS sequence"/>
</dbReference>
<keyword evidence="3" id="KW-1185">Reference proteome</keyword>
<reference evidence="2" key="1">
    <citation type="submission" date="2019-06" db="EMBL/GenBank/DDBJ databases">
        <authorList>
            <person name="Zheng W."/>
        </authorList>
    </citation>
    <scope>NUCLEOTIDE SEQUENCE</scope>
    <source>
        <strain evidence="2">QDHG01</strain>
    </source>
</reference>
<dbReference type="EMBL" id="RRYP01001189">
    <property type="protein sequence ID" value="TNV86283.1"/>
    <property type="molecule type" value="Genomic_DNA"/>
</dbReference>
<protein>
    <submittedName>
        <fullName evidence="2">Uncharacterized protein</fullName>
    </submittedName>
</protein>
<evidence type="ECO:0000313" key="2">
    <source>
        <dbReference type="EMBL" id="TNV86283.1"/>
    </source>
</evidence>
<evidence type="ECO:0000256" key="1">
    <source>
        <dbReference type="SAM" id="Phobius"/>
    </source>
</evidence>
<keyword evidence="1" id="KW-0472">Membrane</keyword>
<accession>A0A8J8T9J1</accession>
<name>A0A8J8T9J1_HALGN</name>
<proteinExistence type="predicted"/>
<dbReference type="AlphaFoldDB" id="A0A8J8T9J1"/>